<name>A0A855ELQ7_9ENTR</name>
<dbReference type="AlphaFoldDB" id="A0A855ELQ7"/>
<gene>
    <name evidence="2" type="ORF">CRX53_12450</name>
</gene>
<feature type="compositionally biased region" description="Basic and acidic residues" evidence="1">
    <location>
        <begin position="48"/>
        <end position="68"/>
    </location>
</feature>
<feature type="region of interest" description="Disordered" evidence="1">
    <location>
        <begin position="42"/>
        <end position="83"/>
    </location>
</feature>
<proteinExistence type="predicted"/>
<dbReference type="Proteomes" id="UP000222768">
    <property type="component" value="Unassembled WGS sequence"/>
</dbReference>
<comment type="caution">
    <text evidence="2">The sequence shown here is derived from an EMBL/GenBank/DDBJ whole genome shotgun (WGS) entry which is preliminary data.</text>
</comment>
<reference evidence="3" key="1">
    <citation type="submission" date="2017-09" db="EMBL/GenBank/DDBJ databases">
        <title>FDA dAtabase for Regulatory Grade micrObial Sequences (FDA-ARGOS): Supporting development and validation of Infectious Disease Dx tests.</title>
        <authorList>
            <person name="Minogue T."/>
            <person name="Wolcott M."/>
            <person name="Wasieloski L."/>
            <person name="Aguilar W."/>
            <person name="Moore D."/>
            <person name="Tallon L."/>
            <person name="Sadzewicz L."/>
            <person name="Ott S."/>
            <person name="Zhao X."/>
            <person name="Nagaraj S."/>
            <person name="Vavikolanu K."/>
            <person name="Aluvathingal J."/>
            <person name="Nadendla S."/>
            <person name="Sichtig H."/>
        </authorList>
    </citation>
    <scope>NUCLEOTIDE SEQUENCE [LARGE SCALE GENOMIC DNA]</scope>
    <source>
        <strain evidence="3">FDAARGOS_404</strain>
    </source>
</reference>
<accession>A0A855ELQ7</accession>
<sequence>MADAAVWGKREIYSGLMKRTEMAGGNILRKGLSTKKTVVLSAPGRRAPNGEKAHGERWAGTRRNDVSRAHRPLHGIDNTNGIDAMPEAQETARLSGAAIPAPASMDVASWDGHPLPQRCLAETASLALCEA</sequence>
<dbReference type="EMBL" id="PDLK01000002">
    <property type="protein sequence ID" value="PHH04725.1"/>
    <property type="molecule type" value="Genomic_DNA"/>
</dbReference>
<evidence type="ECO:0000313" key="2">
    <source>
        <dbReference type="EMBL" id="PHH04725.1"/>
    </source>
</evidence>
<evidence type="ECO:0000256" key="1">
    <source>
        <dbReference type="SAM" id="MobiDB-lite"/>
    </source>
</evidence>
<evidence type="ECO:0000313" key="3">
    <source>
        <dbReference type="Proteomes" id="UP000222768"/>
    </source>
</evidence>
<organism evidence="2 3">
    <name type="scientific">Leclercia adecarboxylata</name>
    <dbReference type="NCBI Taxonomy" id="83655"/>
    <lineage>
        <taxon>Bacteria</taxon>
        <taxon>Pseudomonadati</taxon>
        <taxon>Pseudomonadota</taxon>
        <taxon>Gammaproteobacteria</taxon>
        <taxon>Enterobacterales</taxon>
        <taxon>Enterobacteriaceae</taxon>
        <taxon>Leclercia</taxon>
    </lineage>
</organism>
<protein>
    <submittedName>
        <fullName evidence="2">Uncharacterized protein</fullName>
    </submittedName>
</protein>